<evidence type="ECO:0000313" key="3">
    <source>
        <dbReference type="EMBL" id="WMW77106.1"/>
    </source>
</evidence>
<dbReference type="GO" id="GO:0016757">
    <property type="term" value="F:glycosyltransferase activity"/>
    <property type="evidence" value="ECO:0007669"/>
    <property type="project" value="UniProtKB-KW"/>
</dbReference>
<keyword evidence="1 3" id="KW-0808">Transferase</keyword>
<dbReference type="EC" id="2.4.-.-" evidence="3"/>
<dbReference type="SUPFAM" id="SSF53756">
    <property type="entry name" value="UDP-Glycosyltransferase/glycogen phosphorylase"/>
    <property type="match status" value="1"/>
</dbReference>
<reference evidence="3" key="1">
    <citation type="submission" date="2023-09" db="EMBL/GenBank/DDBJ databases">
        <title>Flavobacterium sp. 20NA77.7 isolated from freshwater.</title>
        <authorList>
            <person name="Le V."/>
            <person name="Ko S.-R."/>
            <person name="Ahn C.-Y."/>
            <person name="Oh H.-M."/>
        </authorList>
    </citation>
    <scope>NUCLEOTIDE SEQUENCE</scope>
    <source>
        <strain evidence="3">20NA77.7</strain>
    </source>
</reference>
<dbReference type="Pfam" id="PF00534">
    <property type="entry name" value="Glycos_transf_1"/>
    <property type="match status" value="1"/>
</dbReference>
<name>A0ABY9R756_9FLAO</name>
<keyword evidence="4" id="KW-1185">Reference proteome</keyword>
<dbReference type="InterPro" id="IPR001296">
    <property type="entry name" value="Glyco_trans_1"/>
</dbReference>
<dbReference type="EMBL" id="CP133721">
    <property type="protein sequence ID" value="WMW77106.1"/>
    <property type="molecule type" value="Genomic_DNA"/>
</dbReference>
<evidence type="ECO:0000256" key="1">
    <source>
        <dbReference type="ARBA" id="ARBA00022679"/>
    </source>
</evidence>
<organism evidence="3 4">
    <name type="scientific">Flavobacterium nakdongensis</name>
    <dbReference type="NCBI Taxonomy" id="3073563"/>
    <lineage>
        <taxon>Bacteria</taxon>
        <taxon>Pseudomonadati</taxon>
        <taxon>Bacteroidota</taxon>
        <taxon>Flavobacteriia</taxon>
        <taxon>Flavobacteriales</taxon>
        <taxon>Flavobacteriaceae</taxon>
        <taxon>Flavobacterium</taxon>
    </lineage>
</organism>
<protein>
    <submittedName>
        <fullName evidence="3">Glycosyltransferase</fullName>
        <ecNumber evidence="3">2.4.-.-</ecNumber>
    </submittedName>
</protein>
<keyword evidence="3" id="KW-0328">Glycosyltransferase</keyword>
<dbReference type="PANTHER" id="PTHR46401:SF2">
    <property type="entry name" value="GLYCOSYLTRANSFERASE WBBK-RELATED"/>
    <property type="match status" value="1"/>
</dbReference>
<feature type="domain" description="Glycosyl transferase family 1" evidence="2">
    <location>
        <begin position="197"/>
        <end position="335"/>
    </location>
</feature>
<evidence type="ECO:0000259" key="2">
    <source>
        <dbReference type="Pfam" id="PF00534"/>
    </source>
</evidence>
<sequence>MERQKIVISGINMVEGGIYTILHNALQELSKYSKEVPLEIIAFVPKKSGLEFPNIQLIEIPKSKKSWWYRLYYEYIYFYKISKKIQPDIWLSLHDTTPRVVAKKRFVYCHHPTTFYKPTWNDWKFDYKIGLFSLLYDWVFKINIKKNQTVFVQQHWIKAVFTKRFGISNVVVAQPQFSTLSSTKNTIFEAGKIHFLYPSFPRSFKNFEVIFEAIQLLDSKTKEQCQFHFTLEKNKSKYGDYLLDKYGKMEHCFFYPYRNYTEMQSLYYSMDCLLFPSKIETWGLPISEAKQFNKPLFLANEPYAKETCGTYEKVSFFNVDDAKKLAQLITDFTNKNLIFEGNSAPNTTEKSLKNWKELFDYILKR</sequence>
<dbReference type="RefSeq" id="WP_309531489.1">
    <property type="nucleotide sequence ID" value="NZ_CP133721.1"/>
</dbReference>
<dbReference type="PANTHER" id="PTHR46401">
    <property type="entry name" value="GLYCOSYLTRANSFERASE WBBK-RELATED"/>
    <property type="match status" value="1"/>
</dbReference>
<gene>
    <name evidence="3" type="ORF">RF683_06305</name>
</gene>
<evidence type="ECO:0000313" key="4">
    <source>
        <dbReference type="Proteomes" id="UP001180481"/>
    </source>
</evidence>
<accession>A0ABY9R756</accession>
<dbReference type="Gene3D" id="3.40.50.2000">
    <property type="entry name" value="Glycogen Phosphorylase B"/>
    <property type="match status" value="1"/>
</dbReference>
<dbReference type="Proteomes" id="UP001180481">
    <property type="component" value="Chromosome"/>
</dbReference>
<proteinExistence type="predicted"/>